<dbReference type="Proteomes" id="UP000004578">
    <property type="component" value="Unassembled WGS sequence"/>
</dbReference>
<proteinExistence type="predicted"/>
<evidence type="ECO:0000313" key="3">
    <source>
        <dbReference type="Proteomes" id="UP000004578"/>
    </source>
</evidence>
<dbReference type="OrthoDB" id="1253990at2"/>
<dbReference type="PATRIC" id="fig|1125717.3.peg.19"/>
<dbReference type="Pfam" id="PF02464">
    <property type="entry name" value="CinA"/>
    <property type="match status" value="1"/>
</dbReference>
<evidence type="ECO:0000313" key="2">
    <source>
        <dbReference type="EMBL" id="EJF51738.1"/>
    </source>
</evidence>
<dbReference type="NCBIfam" id="TIGR00199">
    <property type="entry name" value="PncC_domain"/>
    <property type="match status" value="1"/>
</dbReference>
<dbReference type="InterPro" id="IPR008136">
    <property type="entry name" value="CinA_C"/>
</dbReference>
<dbReference type="EMBL" id="AKFS01000002">
    <property type="protein sequence ID" value="EJF51738.1"/>
    <property type="molecule type" value="Genomic_DNA"/>
</dbReference>
<accession>J1I0G4</accession>
<comment type="caution">
    <text evidence="2">The sequence shown here is derived from an EMBL/GenBank/DDBJ whole genome shotgun (WGS) entry which is preliminary data.</text>
</comment>
<name>J1I0G4_9ACTO</name>
<sequence>MGRMRTEGVAALVGELAARGLSIATAESLTGGALVARLVDIPGASRVVRGGVCTYATDTKASVLSVSRERLELVGPVDEEVAKQMASGARALFGADIALSTTGVAGPGSADGHEAGTVHVACAAPGGALHRLVRIPGDRCAVRAGAVDAALALLREALDGGLL</sequence>
<organism evidence="2 3">
    <name type="scientific">Schaalia georgiae F0490</name>
    <dbReference type="NCBI Taxonomy" id="1125717"/>
    <lineage>
        <taxon>Bacteria</taxon>
        <taxon>Bacillati</taxon>
        <taxon>Actinomycetota</taxon>
        <taxon>Actinomycetes</taxon>
        <taxon>Actinomycetales</taxon>
        <taxon>Actinomycetaceae</taxon>
        <taxon>Schaalia</taxon>
    </lineage>
</organism>
<gene>
    <name evidence="2" type="primary">cinA</name>
    <name evidence="2" type="ORF">HMPREF1317_0694</name>
</gene>
<dbReference type="AlphaFoldDB" id="J1I0G4"/>
<feature type="domain" description="CinA C-terminal" evidence="1">
    <location>
        <begin position="11"/>
        <end position="158"/>
    </location>
</feature>
<reference evidence="2 3" key="1">
    <citation type="submission" date="2012-05" db="EMBL/GenBank/DDBJ databases">
        <authorList>
            <person name="Harkins D.M."/>
            <person name="Madupu R."/>
            <person name="Durkin A.S."/>
            <person name="Torralba M."/>
            <person name="Methe B."/>
            <person name="Sutton G.G."/>
            <person name="Nelson K.E."/>
        </authorList>
    </citation>
    <scope>NUCLEOTIDE SEQUENCE [LARGE SCALE GENOMIC DNA]</scope>
    <source>
        <strain evidence="2 3">F0490</strain>
    </source>
</reference>
<evidence type="ECO:0000259" key="1">
    <source>
        <dbReference type="Pfam" id="PF02464"/>
    </source>
</evidence>
<dbReference type="SUPFAM" id="SSF142433">
    <property type="entry name" value="CinA-like"/>
    <property type="match status" value="1"/>
</dbReference>
<keyword evidence="3" id="KW-1185">Reference proteome</keyword>
<dbReference type="Gene3D" id="3.90.950.20">
    <property type="entry name" value="CinA-like"/>
    <property type="match status" value="1"/>
</dbReference>
<protein>
    <submittedName>
        <fullName evidence="2">Competence/damage-inducible protein CinA</fullName>
    </submittedName>
</protein>
<dbReference type="InterPro" id="IPR036653">
    <property type="entry name" value="CinA-like_C"/>
</dbReference>